<dbReference type="EMBL" id="LCRR01000009">
    <property type="protein sequence ID" value="KKW37431.1"/>
    <property type="molecule type" value="Genomic_DNA"/>
</dbReference>
<keyword evidence="1" id="KW-1133">Transmembrane helix</keyword>
<sequence length="72" mass="7829">MNFDTNQGLITSAGYATPQNIYEKNALPLDTAQLLLAIALSLVILGALLVEQKTLRRVSGYLGFSPREARAH</sequence>
<dbReference type="Proteomes" id="UP000033852">
    <property type="component" value="Unassembled WGS sequence"/>
</dbReference>
<gene>
    <name evidence="2" type="ORF">UY86_C0009G0065</name>
</gene>
<evidence type="ECO:0000313" key="2">
    <source>
        <dbReference type="EMBL" id="KKW37431.1"/>
    </source>
</evidence>
<evidence type="ECO:0000313" key="3">
    <source>
        <dbReference type="Proteomes" id="UP000033852"/>
    </source>
</evidence>
<accession>A0A0G1Y2G1</accession>
<dbReference type="STRING" id="1618607.UY86_C0009G0065"/>
<proteinExistence type="predicted"/>
<feature type="transmembrane region" description="Helical" evidence="1">
    <location>
        <begin position="32"/>
        <end position="50"/>
    </location>
</feature>
<reference evidence="2 3" key="1">
    <citation type="journal article" date="2015" name="Nature">
        <title>rRNA introns, odd ribosomes, and small enigmatic genomes across a large radiation of phyla.</title>
        <authorList>
            <person name="Brown C.T."/>
            <person name="Hug L.A."/>
            <person name="Thomas B.C."/>
            <person name="Sharon I."/>
            <person name="Castelle C.J."/>
            <person name="Singh A."/>
            <person name="Wilkins M.J."/>
            <person name="Williams K.H."/>
            <person name="Banfield J.F."/>
        </authorList>
    </citation>
    <scope>NUCLEOTIDE SEQUENCE [LARGE SCALE GENOMIC DNA]</scope>
</reference>
<dbReference type="AlphaFoldDB" id="A0A0G1Y2G1"/>
<name>A0A0G1Y2G1_9BACT</name>
<keyword evidence="1" id="KW-0472">Membrane</keyword>
<keyword evidence="1" id="KW-0812">Transmembrane</keyword>
<organism evidence="2 3">
    <name type="scientific">Candidatus Adlerbacteria bacterium GW2011_GWB1_54_7</name>
    <dbReference type="NCBI Taxonomy" id="1618607"/>
    <lineage>
        <taxon>Bacteria</taxon>
        <taxon>Candidatus Adleribacteriota</taxon>
    </lineage>
</organism>
<comment type="caution">
    <text evidence="2">The sequence shown here is derived from an EMBL/GenBank/DDBJ whole genome shotgun (WGS) entry which is preliminary data.</text>
</comment>
<evidence type="ECO:0000256" key="1">
    <source>
        <dbReference type="SAM" id="Phobius"/>
    </source>
</evidence>
<protein>
    <submittedName>
        <fullName evidence="2">Uncharacterized protein</fullName>
    </submittedName>
</protein>